<sequence length="51" mass="5764">MVEICGFLVASPLQKEYRRRGGSDTIGPSTGEVEREEVDVLVTTNHRARRF</sequence>
<accession>A0A6J6X671</accession>
<organism evidence="1">
    <name type="scientific">freshwater metagenome</name>
    <dbReference type="NCBI Taxonomy" id="449393"/>
    <lineage>
        <taxon>unclassified sequences</taxon>
        <taxon>metagenomes</taxon>
        <taxon>ecological metagenomes</taxon>
    </lineage>
</organism>
<gene>
    <name evidence="1" type="ORF">UFOPK2969_00906</name>
</gene>
<reference evidence="1" key="1">
    <citation type="submission" date="2020-05" db="EMBL/GenBank/DDBJ databases">
        <authorList>
            <person name="Chiriac C."/>
            <person name="Salcher M."/>
            <person name="Ghai R."/>
            <person name="Kavagutti S V."/>
        </authorList>
    </citation>
    <scope>NUCLEOTIDE SEQUENCE</scope>
</reference>
<evidence type="ECO:0000313" key="1">
    <source>
        <dbReference type="EMBL" id="CAB4791909.1"/>
    </source>
</evidence>
<proteinExistence type="predicted"/>
<protein>
    <submittedName>
        <fullName evidence="1">Unannotated protein</fullName>
    </submittedName>
</protein>
<name>A0A6J6X671_9ZZZZ</name>
<dbReference type="EMBL" id="CAFAAD010000059">
    <property type="protein sequence ID" value="CAB4791909.1"/>
    <property type="molecule type" value="Genomic_DNA"/>
</dbReference>
<dbReference type="AlphaFoldDB" id="A0A6J6X671"/>